<sequence length="327" mass="37366">MKKMVLATAVGTMMLGGFTPIPLSNPTVRQVEAATISYVKPQDVEVSWISGDIVYDDGSVSKDATKSSQFTTKTSEKGTLIIELKKKEYRYMEMYRDPQASEWLPAFLYVQPYGFDGRDQYAKKVTGIQKSDFINRDSVENFTIRQVYYIEQPKADKKYYLGGVGTSSPNSYYIDAKFYPNVDLTKISKAERSAYIKTAQKGDEIPASNVSHIGRVLIQANDMVLYNKDGKVHRKLKQYEGLRVYQVQGDRYQVGGGFYVKKTKNTLFYVGHIYGKDQHLSVYKPNGEFFKKFKPMENVRVYSTENGRYNVGAGYYALPDFHVNFDR</sequence>
<keyword evidence="2" id="KW-1185">Reference proteome</keyword>
<organism evidence="1 2">
    <name type="scientific">Metabacillus fastidiosus</name>
    <dbReference type="NCBI Taxonomy" id="1458"/>
    <lineage>
        <taxon>Bacteria</taxon>
        <taxon>Bacillati</taxon>
        <taxon>Bacillota</taxon>
        <taxon>Bacilli</taxon>
        <taxon>Bacillales</taxon>
        <taxon>Bacillaceae</taxon>
        <taxon>Metabacillus</taxon>
    </lineage>
</organism>
<evidence type="ECO:0000313" key="1">
    <source>
        <dbReference type="EMBL" id="MED4400335.1"/>
    </source>
</evidence>
<evidence type="ECO:0000313" key="2">
    <source>
        <dbReference type="Proteomes" id="UP001342826"/>
    </source>
</evidence>
<reference evidence="1 2" key="1">
    <citation type="submission" date="2023-03" db="EMBL/GenBank/DDBJ databases">
        <title>Bacillus Genome Sequencing.</title>
        <authorList>
            <person name="Dunlap C."/>
        </authorList>
    </citation>
    <scope>NUCLEOTIDE SEQUENCE [LARGE SCALE GENOMIC DNA]</scope>
    <source>
        <strain evidence="1 2">NRS-1717</strain>
    </source>
</reference>
<gene>
    <name evidence="1" type="ORF">P9271_03040</name>
</gene>
<protein>
    <submittedName>
        <fullName evidence="1">Uncharacterized protein</fullName>
    </submittedName>
</protein>
<dbReference type="RefSeq" id="WP_328014866.1">
    <property type="nucleotide sequence ID" value="NZ_JARTFS010000002.1"/>
</dbReference>
<name>A0ABU6NT64_9BACI</name>
<comment type="caution">
    <text evidence="1">The sequence shown here is derived from an EMBL/GenBank/DDBJ whole genome shotgun (WGS) entry which is preliminary data.</text>
</comment>
<dbReference type="EMBL" id="JARTFS010000002">
    <property type="protein sequence ID" value="MED4400335.1"/>
    <property type="molecule type" value="Genomic_DNA"/>
</dbReference>
<proteinExistence type="predicted"/>
<accession>A0ABU6NT64</accession>
<dbReference type="Proteomes" id="UP001342826">
    <property type="component" value="Unassembled WGS sequence"/>
</dbReference>